<dbReference type="PANTHER" id="PTHR37841">
    <property type="entry name" value="GLR2918 PROTEIN"/>
    <property type="match status" value="1"/>
</dbReference>
<dbReference type="Proteomes" id="UP000823612">
    <property type="component" value="Unassembled WGS sequence"/>
</dbReference>
<dbReference type="Pfam" id="PF14903">
    <property type="entry name" value="WG_beta_rep"/>
    <property type="match status" value="3"/>
</dbReference>
<evidence type="ECO:0000256" key="1">
    <source>
        <dbReference type="SAM" id="SignalP"/>
    </source>
</evidence>
<name>A0A9D9DS90_9BACT</name>
<sequence length="699" mass="79111">MKRIAFILFVSIWPALLTAQELFPKTNGKGAWGFCDANGAWVIKPKAKYELVRSFSEGFAQVKANGLWGYINQSGKQVVPCRYKDCGPFHGGLAYACQNKSYGYIDTNGTMAIPASYAKARSFYHGLALVAMQRPDGQLVYGYIDSRGENVIPCRYSRAYDFSNGLACVFANGEGYFIDTAGQVWFGPFQEDPYSSLLSIEKDTALSWAFPAASWQDQRGSKVYISDKTVREAILKKKSQKRMMASRQRISKEMQDQSFSDFAQKYVEQNINRWQKKGEFEKIETYRNRVSDENRQLEIEKYLQEAKQAYITEKSGFHPLEMKLGSYDSENEVFLIQEEFFGDILVPVPIGQASYFKQHWPQADAKPAYTVADDRIALKSIRFMFPDSSVFLYDRSRELEHMEYEIDYHFDPIEIDMPAVSSSQPQPAKISKKHLSVSIGKSDIDVKIPETDVRRDQTFAIIIANENYMQLSPVPYAINDGEVFGKYCHKTLGIPLSNIRSYYDATYGTLLLAMKDLVDIANAYQGEIDVIFYYAGHGAPDENTKEAYIVPTDAYDADPAICYSINRLYQELGEIKARSITVFLDACFSGADRNGSMLASSRGIALKPQTNMPSGNTIVFSAASDNESAHSFDEKGHGLFTYFLLKKIQESKGNVNYLDLGNYIIENVKRQSVVINRRSQSPCIIPSPHLQFDWKQAQL</sequence>
<dbReference type="GO" id="GO:0006508">
    <property type="term" value="P:proteolysis"/>
    <property type="evidence" value="ECO:0007669"/>
    <property type="project" value="InterPro"/>
</dbReference>
<dbReference type="Gene3D" id="3.40.50.1460">
    <property type="match status" value="1"/>
</dbReference>
<evidence type="ECO:0000313" key="4">
    <source>
        <dbReference type="Proteomes" id="UP000823612"/>
    </source>
</evidence>
<feature type="signal peptide" evidence="1">
    <location>
        <begin position="1"/>
        <end position="19"/>
    </location>
</feature>
<feature type="chain" id="PRO_5039154522" evidence="1">
    <location>
        <begin position="20"/>
        <end position="699"/>
    </location>
</feature>
<dbReference type="GO" id="GO:0004197">
    <property type="term" value="F:cysteine-type endopeptidase activity"/>
    <property type="evidence" value="ECO:0007669"/>
    <property type="project" value="InterPro"/>
</dbReference>
<dbReference type="EMBL" id="JADIMZ010000085">
    <property type="protein sequence ID" value="MBO8432731.1"/>
    <property type="molecule type" value="Genomic_DNA"/>
</dbReference>
<dbReference type="Pfam" id="PF00656">
    <property type="entry name" value="Peptidase_C14"/>
    <property type="match status" value="1"/>
</dbReference>
<gene>
    <name evidence="3" type="ORF">IAB08_05505</name>
</gene>
<feature type="domain" description="Peptidase C14 caspase" evidence="2">
    <location>
        <begin position="459"/>
        <end position="685"/>
    </location>
</feature>
<dbReference type="InterPro" id="IPR032774">
    <property type="entry name" value="WG_beta_rep"/>
</dbReference>
<reference evidence="3" key="1">
    <citation type="submission" date="2020-10" db="EMBL/GenBank/DDBJ databases">
        <authorList>
            <person name="Gilroy R."/>
        </authorList>
    </citation>
    <scope>NUCLEOTIDE SEQUENCE</scope>
    <source>
        <strain evidence="3">2889</strain>
    </source>
</reference>
<dbReference type="AlphaFoldDB" id="A0A9D9DS90"/>
<evidence type="ECO:0000313" key="3">
    <source>
        <dbReference type="EMBL" id="MBO8432731.1"/>
    </source>
</evidence>
<accession>A0A9D9DS90</accession>
<keyword evidence="1" id="KW-0732">Signal</keyword>
<dbReference type="InterPro" id="IPR029030">
    <property type="entry name" value="Caspase-like_dom_sf"/>
</dbReference>
<reference evidence="3" key="2">
    <citation type="journal article" date="2021" name="PeerJ">
        <title>Extensive microbial diversity within the chicken gut microbiome revealed by metagenomics and culture.</title>
        <authorList>
            <person name="Gilroy R."/>
            <person name="Ravi A."/>
            <person name="Getino M."/>
            <person name="Pursley I."/>
            <person name="Horton D.L."/>
            <person name="Alikhan N.F."/>
            <person name="Baker D."/>
            <person name="Gharbi K."/>
            <person name="Hall N."/>
            <person name="Watson M."/>
            <person name="Adriaenssens E.M."/>
            <person name="Foster-Nyarko E."/>
            <person name="Jarju S."/>
            <person name="Secka A."/>
            <person name="Antonio M."/>
            <person name="Oren A."/>
            <person name="Chaudhuri R.R."/>
            <person name="La Ragione R."/>
            <person name="Hildebrand F."/>
            <person name="Pallen M.J."/>
        </authorList>
    </citation>
    <scope>NUCLEOTIDE SEQUENCE</scope>
    <source>
        <strain evidence="3">2889</strain>
    </source>
</reference>
<protein>
    <submittedName>
        <fullName evidence="3">WG repeat-containing protein</fullName>
    </submittedName>
</protein>
<dbReference type="SUPFAM" id="SSF52129">
    <property type="entry name" value="Caspase-like"/>
    <property type="match status" value="1"/>
</dbReference>
<comment type="caution">
    <text evidence="3">The sequence shown here is derived from an EMBL/GenBank/DDBJ whole genome shotgun (WGS) entry which is preliminary data.</text>
</comment>
<dbReference type="InterPro" id="IPR011600">
    <property type="entry name" value="Pept_C14_caspase"/>
</dbReference>
<organism evidence="3 4">
    <name type="scientific">Candidatus Pullibacteroides excrementavium</name>
    <dbReference type="NCBI Taxonomy" id="2840905"/>
    <lineage>
        <taxon>Bacteria</taxon>
        <taxon>Pseudomonadati</taxon>
        <taxon>Bacteroidota</taxon>
        <taxon>Bacteroidia</taxon>
        <taxon>Bacteroidales</taxon>
        <taxon>Candidatus Pullibacteroides</taxon>
    </lineage>
</organism>
<proteinExistence type="predicted"/>
<evidence type="ECO:0000259" key="2">
    <source>
        <dbReference type="Pfam" id="PF00656"/>
    </source>
</evidence>
<dbReference type="SUPFAM" id="SSF69360">
    <property type="entry name" value="Cell wall binding repeat"/>
    <property type="match status" value="2"/>
</dbReference>
<dbReference type="PANTHER" id="PTHR37841:SF1">
    <property type="entry name" value="DUF3298 DOMAIN-CONTAINING PROTEIN"/>
    <property type="match status" value="1"/>
</dbReference>